<evidence type="ECO:0000313" key="3">
    <source>
        <dbReference type="EMBL" id="GJS98347.1"/>
    </source>
</evidence>
<accession>A0ABQ5AAS0</accession>
<feature type="region of interest" description="Disordered" evidence="2">
    <location>
        <begin position="150"/>
        <end position="169"/>
    </location>
</feature>
<feature type="compositionally biased region" description="Acidic residues" evidence="2">
    <location>
        <begin position="296"/>
        <end position="307"/>
    </location>
</feature>
<dbReference type="Proteomes" id="UP001151760">
    <property type="component" value="Unassembled WGS sequence"/>
</dbReference>
<evidence type="ECO:0008006" key="5">
    <source>
        <dbReference type="Google" id="ProtNLM"/>
    </source>
</evidence>
<reference evidence="3" key="2">
    <citation type="submission" date="2022-01" db="EMBL/GenBank/DDBJ databases">
        <authorList>
            <person name="Yamashiro T."/>
            <person name="Shiraishi A."/>
            <person name="Satake H."/>
            <person name="Nakayama K."/>
        </authorList>
    </citation>
    <scope>NUCLEOTIDE SEQUENCE</scope>
</reference>
<name>A0ABQ5AAS0_9ASTR</name>
<evidence type="ECO:0000256" key="1">
    <source>
        <dbReference type="SAM" id="Coils"/>
    </source>
</evidence>
<feature type="coiled-coil region" evidence="1">
    <location>
        <begin position="237"/>
        <end position="278"/>
    </location>
</feature>
<gene>
    <name evidence="3" type="ORF">Tco_0819517</name>
</gene>
<feature type="region of interest" description="Disordered" evidence="2">
    <location>
        <begin position="294"/>
        <end position="318"/>
    </location>
</feature>
<proteinExistence type="predicted"/>
<feature type="coiled-coil region" evidence="1">
    <location>
        <begin position="392"/>
        <end position="426"/>
    </location>
</feature>
<comment type="caution">
    <text evidence="3">The sequence shown here is derived from an EMBL/GenBank/DDBJ whole genome shotgun (WGS) entry which is preliminary data.</text>
</comment>
<dbReference type="EMBL" id="BQNB010012037">
    <property type="protein sequence ID" value="GJS98347.1"/>
    <property type="molecule type" value="Genomic_DNA"/>
</dbReference>
<keyword evidence="1" id="KW-0175">Coiled coil</keyword>
<protein>
    <recommendedName>
        <fullName evidence="5">Xylulose kinase-1</fullName>
    </recommendedName>
</protein>
<organism evidence="3 4">
    <name type="scientific">Tanacetum coccineum</name>
    <dbReference type="NCBI Taxonomy" id="301880"/>
    <lineage>
        <taxon>Eukaryota</taxon>
        <taxon>Viridiplantae</taxon>
        <taxon>Streptophyta</taxon>
        <taxon>Embryophyta</taxon>
        <taxon>Tracheophyta</taxon>
        <taxon>Spermatophyta</taxon>
        <taxon>Magnoliopsida</taxon>
        <taxon>eudicotyledons</taxon>
        <taxon>Gunneridae</taxon>
        <taxon>Pentapetalae</taxon>
        <taxon>asterids</taxon>
        <taxon>campanulids</taxon>
        <taxon>Asterales</taxon>
        <taxon>Asteraceae</taxon>
        <taxon>Asteroideae</taxon>
        <taxon>Anthemideae</taxon>
        <taxon>Anthemidinae</taxon>
        <taxon>Tanacetum</taxon>
    </lineage>
</organism>
<sequence>MVAYLEKSDENAEFHQIVDFLSTCSINYALTVSPTIYASYIEQLWNTATSKTINSLKQIHVIVDGKAVVISESSVRNDLLFDDEDGITCLINDDIFENLVLMGYEQLSTKLTFQKGGGDSVERAITTDASLVAAHDNDNIIRTQTTAMPNVNIPQGIDTGGSPRRQETIGGSLAQTRSKRVLKKLNELPFPEGYTFGSEEGSMEYTFELIDTIPPTPHDLPLTGGYMPGSDEGRLKLKELMAMCTKLSKQVLDLEKEKDAQAVEILKLKQRVKKLERKRKSSISHPRRRIYRQVESYDDDLNEEDASEQGRKSNKTKSMFKDSDFDILDDDMENVEGETVNTATTGVSVVSVPVTIAGVAISTIEPRTPPTTAATAFIDEDLTIAQTLVKMRKLAQRLHKEELAELERAHKEKQKQEEATNAALAKEFDEIQARMDADHELAKQLATEKAEAIRNKPPTRVQVRNMMITYLKHHGKMHHQQLKHKTLEELQKLYQKEQKWINDFKPMDSEEDGSNTKKAGKRIKRIADLTSKQKSPKKSKLAVVPDEDEIMDPEILPVNRVHSLLMDGTGPLAFNMLSEKRYPLIKEMLKKMLNWKLEAEAESTMAFEILKFIKSQGRIVGNYRLLQLSVADST</sequence>
<keyword evidence="4" id="KW-1185">Reference proteome</keyword>
<reference evidence="3" key="1">
    <citation type="journal article" date="2022" name="Int. J. Mol. Sci.">
        <title>Draft Genome of Tanacetum Coccineum: Genomic Comparison of Closely Related Tanacetum-Family Plants.</title>
        <authorList>
            <person name="Yamashiro T."/>
            <person name="Shiraishi A."/>
            <person name="Nakayama K."/>
            <person name="Satake H."/>
        </authorList>
    </citation>
    <scope>NUCLEOTIDE SEQUENCE</scope>
</reference>
<evidence type="ECO:0000313" key="4">
    <source>
        <dbReference type="Proteomes" id="UP001151760"/>
    </source>
</evidence>
<evidence type="ECO:0000256" key="2">
    <source>
        <dbReference type="SAM" id="MobiDB-lite"/>
    </source>
</evidence>